<evidence type="ECO:0000313" key="2">
    <source>
        <dbReference type="Proteomes" id="UP001597076"/>
    </source>
</evidence>
<proteinExistence type="predicted"/>
<protein>
    <recommendedName>
        <fullName evidence="3">VOC family protein</fullName>
    </recommendedName>
</protein>
<accession>A0ABD6BB18</accession>
<dbReference type="Proteomes" id="UP001597076">
    <property type="component" value="Unassembled WGS sequence"/>
</dbReference>
<dbReference type="EMBL" id="JBHUDI010000001">
    <property type="protein sequence ID" value="MFD1562156.1"/>
    <property type="molecule type" value="Genomic_DNA"/>
</dbReference>
<organism evidence="1 2">
    <name type="scientific">Haloarchaeobius amylolyticus</name>
    <dbReference type="NCBI Taxonomy" id="1198296"/>
    <lineage>
        <taxon>Archaea</taxon>
        <taxon>Methanobacteriati</taxon>
        <taxon>Methanobacteriota</taxon>
        <taxon>Stenosarchaea group</taxon>
        <taxon>Halobacteria</taxon>
        <taxon>Halobacteriales</taxon>
        <taxon>Halorubellaceae</taxon>
        <taxon>Haloarchaeobius</taxon>
    </lineage>
</organism>
<keyword evidence="2" id="KW-1185">Reference proteome</keyword>
<dbReference type="AlphaFoldDB" id="A0ABD6BB18"/>
<name>A0ABD6BB18_9EURY</name>
<comment type="caution">
    <text evidence="1">The sequence shown here is derived from an EMBL/GenBank/DDBJ whole genome shotgun (WGS) entry which is preliminary data.</text>
</comment>
<gene>
    <name evidence="1" type="ORF">ACFR99_01025</name>
</gene>
<reference evidence="1 2" key="1">
    <citation type="journal article" date="2019" name="Int. J. Syst. Evol. Microbiol.">
        <title>The Global Catalogue of Microorganisms (GCM) 10K type strain sequencing project: providing services to taxonomists for standard genome sequencing and annotation.</title>
        <authorList>
            <consortium name="The Broad Institute Genomics Platform"/>
            <consortium name="The Broad Institute Genome Sequencing Center for Infectious Disease"/>
            <person name="Wu L."/>
            <person name="Ma J."/>
        </authorList>
    </citation>
    <scope>NUCLEOTIDE SEQUENCE [LARGE SCALE GENOMIC DNA]</scope>
    <source>
        <strain evidence="1 2">CGMCC 1.12230</strain>
    </source>
</reference>
<sequence>MPVPDIDAALDWYEGVLDFQRLLGPVEVDGDEDSQMAELCRDVLGEFDTVRIAHTATGNSSTSLLSTQISASSPLRSRMREATIIRTSGISFRIKSTG</sequence>
<dbReference type="RefSeq" id="WP_390284150.1">
    <property type="nucleotide sequence ID" value="NZ_JBHUDI010000001.1"/>
</dbReference>
<evidence type="ECO:0008006" key="3">
    <source>
        <dbReference type="Google" id="ProtNLM"/>
    </source>
</evidence>
<evidence type="ECO:0000313" key="1">
    <source>
        <dbReference type="EMBL" id="MFD1562156.1"/>
    </source>
</evidence>